<organism evidence="1 2">
    <name type="scientific">Metamycoplasma alkalescens</name>
    <dbReference type="NCBI Taxonomy" id="45363"/>
    <lineage>
        <taxon>Bacteria</taxon>
        <taxon>Bacillati</taxon>
        <taxon>Mycoplasmatota</taxon>
        <taxon>Mycoplasmoidales</taxon>
        <taxon>Metamycoplasmataceae</taxon>
        <taxon>Metamycoplasma</taxon>
    </lineage>
</organism>
<dbReference type="AlphaFoldDB" id="A0A318U4I2"/>
<accession>A0A318U4I2</accession>
<dbReference type="RefSeq" id="WP_110858383.1">
    <property type="nucleotide sequence ID" value="NZ_LS991949.1"/>
</dbReference>
<name>A0A318U4I2_9BACT</name>
<evidence type="ECO:0000313" key="2">
    <source>
        <dbReference type="Proteomes" id="UP000247715"/>
    </source>
</evidence>
<evidence type="ECO:0000313" key="1">
    <source>
        <dbReference type="EMBL" id="PYF42579.1"/>
    </source>
</evidence>
<comment type="caution">
    <text evidence="1">The sequence shown here is derived from an EMBL/GenBank/DDBJ whole genome shotgun (WGS) entry which is preliminary data.</text>
</comment>
<protein>
    <submittedName>
        <fullName evidence="1">Uncharacterized protein</fullName>
    </submittedName>
</protein>
<reference evidence="1 2" key="1">
    <citation type="submission" date="2018-06" db="EMBL/GenBank/DDBJ databases">
        <title>Genomic Encyclopedia of Archaeal and Bacterial Type Strains, Phase II (KMG-II): from individual species to whole genera.</title>
        <authorList>
            <person name="Goeker M."/>
        </authorList>
    </citation>
    <scope>NUCLEOTIDE SEQUENCE [LARGE SCALE GENOMIC DNA]</scope>
    <source>
        <strain evidence="1 2">ATCC 29103</strain>
    </source>
</reference>
<dbReference type="EMBL" id="QKLP01000009">
    <property type="protein sequence ID" value="PYF42579.1"/>
    <property type="molecule type" value="Genomic_DNA"/>
</dbReference>
<proteinExistence type="predicted"/>
<gene>
    <name evidence="1" type="ORF">BCF88_1097</name>
</gene>
<sequence>MEIITSGTIKNINKKLNILTLKNNQMIYFDSSNLKINDKIKLFVYWLSTNKALGFETYKELQLFCSLKPYNLWPSLNDLHQIISFVNDSSTIINFIQNKQIKKLASFLKITLIDASRIINDLNEEYTTSDNNFFIP</sequence>
<dbReference type="Proteomes" id="UP000247715">
    <property type="component" value="Unassembled WGS sequence"/>
</dbReference>